<reference evidence="1" key="1">
    <citation type="journal article" date="2020" name="mSystems">
        <title>Genome- and Community-Level Interaction Insights into Carbon Utilization and Element Cycling Functions of Hydrothermarchaeota in Hydrothermal Sediment.</title>
        <authorList>
            <person name="Zhou Z."/>
            <person name="Liu Y."/>
            <person name="Xu W."/>
            <person name="Pan J."/>
            <person name="Luo Z.H."/>
            <person name="Li M."/>
        </authorList>
    </citation>
    <scope>NUCLEOTIDE SEQUENCE [LARGE SCALE GENOMIC DNA]</scope>
    <source>
        <strain evidence="1">SpSt-648</strain>
    </source>
</reference>
<dbReference type="Pfam" id="PF05402">
    <property type="entry name" value="PqqD"/>
    <property type="match status" value="1"/>
</dbReference>
<sequence>MKKIRVTREVWLKLKPIRLVEDFEIISDGSIIIVAPVEPKGLLSRVLRFLSIVPPPSYKRFILDKTGGKIWLMCDGSKSIDDIIKALMRESGMSRRNIELAVYNYINMLVSKGLIALIPPEDK</sequence>
<organism evidence="1">
    <name type="scientific">Staphylothermus marinus</name>
    <dbReference type="NCBI Taxonomy" id="2280"/>
    <lineage>
        <taxon>Archaea</taxon>
        <taxon>Thermoproteota</taxon>
        <taxon>Thermoprotei</taxon>
        <taxon>Desulfurococcales</taxon>
        <taxon>Desulfurococcaceae</taxon>
        <taxon>Staphylothermus</taxon>
    </lineage>
</organism>
<protein>
    <submittedName>
        <fullName evidence="1">PqqD family protein</fullName>
    </submittedName>
</protein>
<comment type="caution">
    <text evidence="1">The sequence shown here is derived from an EMBL/GenBank/DDBJ whole genome shotgun (WGS) entry which is preliminary data.</text>
</comment>
<dbReference type="Gene3D" id="1.10.10.1150">
    <property type="entry name" value="Coenzyme PQQ synthesis protein D (PqqD)"/>
    <property type="match status" value="1"/>
</dbReference>
<gene>
    <name evidence="1" type="ORF">ENU20_04125</name>
</gene>
<name>A0A7C4JLP8_STAMA</name>
<dbReference type="EMBL" id="DTBP01000028">
    <property type="protein sequence ID" value="HGQ74246.1"/>
    <property type="molecule type" value="Genomic_DNA"/>
</dbReference>
<dbReference type="InterPro" id="IPR041881">
    <property type="entry name" value="PqqD_sf"/>
</dbReference>
<dbReference type="InterPro" id="IPR008792">
    <property type="entry name" value="PQQD"/>
</dbReference>
<evidence type="ECO:0000313" key="1">
    <source>
        <dbReference type="EMBL" id="HGQ74246.1"/>
    </source>
</evidence>
<dbReference type="AlphaFoldDB" id="A0A7C4JLP8"/>
<accession>A0A7C4JLP8</accession>
<proteinExistence type="predicted"/>